<dbReference type="KEGG" id="enn:FRE64_08900"/>
<dbReference type="InterPro" id="IPR017703">
    <property type="entry name" value="YgfZ/GCV_T_CS"/>
</dbReference>
<sequence length="322" mass="35648">MSSYSDLKKTAQKEVASYHASEQGIIELTGEDSFNFLHNQSTNEIKSLKAGQGCNTVFVNSTARNLDLATVYVGKDKIILLVSPNRTQFLMEWLDRYLFPMDQVKLKNVSQENAVFYLYGEKSSALLEKWGLNPLKDQPFASHEMREINGISVRVALGTDLGLTGYTLILSSQQASNFQEMLSNAGVTSLSPEVWEELSLEQGRPLPDYELTEDYNPLEAGLWKAISFDKGCYIGQETIARLNTYQGVKQRLWGLELSQPVTPETPITVEGKKVGKLTRILETEEGVKGLGYIRTKAGGEGLTVQVGDATAKVVAVPFVTHL</sequence>
<evidence type="ECO:0000313" key="4">
    <source>
        <dbReference type="EMBL" id="QDZ40045.1"/>
    </source>
</evidence>
<dbReference type="SUPFAM" id="SSF103025">
    <property type="entry name" value="Folate-binding domain"/>
    <property type="match status" value="1"/>
</dbReference>
<dbReference type="Pfam" id="PF25455">
    <property type="entry name" value="Beta-barrel_CAF17_C"/>
    <property type="match status" value="1"/>
</dbReference>
<keyword evidence="5" id="KW-1185">Reference proteome</keyword>
<dbReference type="NCBIfam" id="TIGR03317">
    <property type="entry name" value="ygfZ_signature"/>
    <property type="match status" value="1"/>
</dbReference>
<dbReference type="InterPro" id="IPR027266">
    <property type="entry name" value="TrmE/GcvT-like"/>
</dbReference>
<dbReference type="OrthoDB" id="9796287at2"/>
<accession>A0A5B8NPH6</accession>
<protein>
    <submittedName>
        <fullName evidence="4">Folate-binding protein YgfZ</fullName>
    </submittedName>
</protein>
<dbReference type="InterPro" id="IPR057460">
    <property type="entry name" value="CAF17_C"/>
</dbReference>
<reference evidence="4" key="1">
    <citation type="submission" date="2019-08" db="EMBL/GenBank/DDBJ databases">
        <title>Carotenoids and Carotenoid Binding Proteins in the Halophilic Cyanobacterium Euhalothece sp. ZM00.</title>
        <authorList>
            <person name="Cho S.M."/>
            <person name="Song J.Y."/>
            <person name="Park Y.-I."/>
        </authorList>
    </citation>
    <scope>NUCLEOTIDE SEQUENCE [LARGE SCALE GENOMIC DNA]</scope>
    <source>
        <strain evidence="4">Z-M001</strain>
    </source>
</reference>
<proteinExistence type="predicted"/>
<dbReference type="Gene3D" id="3.30.1360.120">
    <property type="entry name" value="Probable tRNA modification gtpase trme, domain 1"/>
    <property type="match status" value="1"/>
</dbReference>
<name>A0A5B8NPH6_9CHRO</name>
<feature type="domain" description="CAF17 C-terminal" evidence="3">
    <location>
        <begin position="250"/>
        <end position="313"/>
    </location>
</feature>
<dbReference type="RefSeq" id="WP_146295682.1">
    <property type="nucleotide sequence ID" value="NZ_CP042326.1"/>
</dbReference>
<dbReference type="Pfam" id="PF01571">
    <property type="entry name" value="GCV_T"/>
    <property type="match status" value="1"/>
</dbReference>
<dbReference type="AlphaFoldDB" id="A0A5B8NPH6"/>
<dbReference type="Proteomes" id="UP000318453">
    <property type="component" value="Chromosome"/>
</dbReference>
<dbReference type="InterPro" id="IPR006222">
    <property type="entry name" value="GCVT_N"/>
</dbReference>
<dbReference type="EMBL" id="CP042326">
    <property type="protein sequence ID" value="QDZ40045.1"/>
    <property type="molecule type" value="Genomic_DNA"/>
</dbReference>
<feature type="domain" description="GCVT N-terminal" evidence="2">
    <location>
        <begin position="10"/>
        <end position="230"/>
    </location>
</feature>
<dbReference type="PIRSF" id="PIRSF006487">
    <property type="entry name" value="GcvT"/>
    <property type="match status" value="1"/>
</dbReference>
<evidence type="ECO:0000313" key="5">
    <source>
        <dbReference type="Proteomes" id="UP000318453"/>
    </source>
</evidence>
<dbReference type="PANTHER" id="PTHR43757:SF14">
    <property type="entry name" value="GLYCINE CLEAVAGE T-PROTEIN FAMILY"/>
    <property type="match status" value="1"/>
</dbReference>
<evidence type="ECO:0000256" key="1">
    <source>
        <dbReference type="ARBA" id="ARBA00022946"/>
    </source>
</evidence>
<organism evidence="4 5">
    <name type="scientific">Euhalothece natronophila Z-M001</name>
    <dbReference type="NCBI Taxonomy" id="522448"/>
    <lineage>
        <taxon>Bacteria</taxon>
        <taxon>Bacillati</taxon>
        <taxon>Cyanobacteriota</taxon>
        <taxon>Cyanophyceae</taxon>
        <taxon>Oscillatoriophycideae</taxon>
        <taxon>Chroococcales</taxon>
        <taxon>Halothecacae</taxon>
        <taxon>Halothece cluster</taxon>
        <taxon>Euhalothece</taxon>
    </lineage>
</organism>
<dbReference type="InterPro" id="IPR028896">
    <property type="entry name" value="GcvT/YgfZ/DmdA"/>
</dbReference>
<keyword evidence="1" id="KW-0809">Transit peptide</keyword>
<dbReference type="PANTHER" id="PTHR43757">
    <property type="entry name" value="AMINOMETHYLTRANSFERASE"/>
    <property type="match status" value="1"/>
</dbReference>
<evidence type="ECO:0000259" key="3">
    <source>
        <dbReference type="Pfam" id="PF25455"/>
    </source>
</evidence>
<evidence type="ECO:0000259" key="2">
    <source>
        <dbReference type="Pfam" id="PF01571"/>
    </source>
</evidence>
<gene>
    <name evidence="4" type="ORF">FRE64_08900</name>
</gene>